<evidence type="ECO:0000256" key="2">
    <source>
        <dbReference type="ARBA" id="ARBA00022448"/>
    </source>
</evidence>
<evidence type="ECO:0000313" key="11">
    <source>
        <dbReference type="EMBL" id="KAH6596101.1"/>
    </source>
</evidence>
<dbReference type="InterPro" id="IPR004709">
    <property type="entry name" value="NaH_exchanger"/>
</dbReference>
<keyword evidence="12" id="KW-1185">Reference proteome</keyword>
<evidence type="ECO:0000256" key="6">
    <source>
        <dbReference type="ARBA" id="ARBA00023065"/>
    </source>
</evidence>
<gene>
    <name evidence="11" type="ORF">BASA50_005398</name>
</gene>
<reference evidence="11 12" key="1">
    <citation type="submission" date="2021-02" db="EMBL/GenBank/DDBJ databases">
        <title>Variation within the Batrachochytrium salamandrivorans European outbreak.</title>
        <authorList>
            <person name="Kelly M."/>
            <person name="Pasmans F."/>
            <person name="Shea T.P."/>
            <person name="Munoz J.F."/>
            <person name="Carranza S."/>
            <person name="Cuomo C.A."/>
            <person name="Martel A."/>
        </authorList>
    </citation>
    <scope>NUCLEOTIDE SEQUENCE [LARGE SCALE GENOMIC DNA]</scope>
    <source>
        <strain evidence="11 12">AMFP18/2</strain>
    </source>
</reference>
<organism evidence="11 12">
    <name type="scientific">Batrachochytrium salamandrivorans</name>
    <dbReference type="NCBI Taxonomy" id="1357716"/>
    <lineage>
        <taxon>Eukaryota</taxon>
        <taxon>Fungi</taxon>
        <taxon>Fungi incertae sedis</taxon>
        <taxon>Chytridiomycota</taxon>
        <taxon>Chytridiomycota incertae sedis</taxon>
        <taxon>Chytridiomycetes</taxon>
        <taxon>Rhizophydiales</taxon>
        <taxon>Rhizophydiales incertae sedis</taxon>
        <taxon>Batrachochytrium</taxon>
    </lineage>
</organism>
<feature type="transmembrane region" description="Helical" evidence="9">
    <location>
        <begin position="218"/>
        <end position="246"/>
    </location>
</feature>
<proteinExistence type="predicted"/>
<keyword evidence="7 9" id="KW-0472">Membrane</keyword>
<feature type="transmembrane region" description="Helical" evidence="9">
    <location>
        <begin position="252"/>
        <end position="275"/>
    </location>
</feature>
<evidence type="ECO:0000256" key="8">
    <source>
        <dbReference type="ARBA" id="ARBA00023201"/>
    </source>
</evidence>
<dbReference type="InterPro" id="IPR006153">
    <property type="entry name" value="Cation/H_exchanger_TM"/>
</dbReference>
<dbReference type="PRINTS" id="PR01084">
    <property type="entry name" value="NAHEXCHNGR"/>
</dbReference>
<dbReference type="InterPro" id="IPR018422">
    <property type="entry name" value="Cation/H_exchanger_CPA1"/>
</dbReference>
<feature type="transmembrane region" description="Helical" evidence="9">
    <location>
        <begin position="184"/>
        <end position="206"/>
    </location>
</feature>
<name>A0ABQ8FCV5_9FUNG</name>
<dbReference type="EMBL" id="JAFCIX010000249">
    <property type="protein sequence ID" value="KAH6596101.1"/>
    <property type="molecule type" value="Genomic_DNA"/>
</dbReference>
<feature type="transmembrane region" description="Helical" evidence="9">
    <location>
        <begin position="296"/>
        <end position="317"/>
    </location>
</feature>
<feature type="domain" description="Cation/H+ exchanger transmembrane" evidence="10">
    <location>
        <begin position="252"/>
        <end position="344"/>
    </location>
</feature>
<accession>A0ABQ8FCV5</accession>
<feature type="transmembrane region" description="Helical" evidence="9">
    <location>
        <begin position="91"/>
        <end position="109"/>
    </location>
</feature>
<evidence type="ECO:0000256" key="5">
    <source>
        <dbReference type="ARBA" id="ARBA00023053"/>
    </source>
</evidence>
<feature type="domain" description="Cation/H+ exchanger transmembrane" evidence="10">
    <location>
        <begin position="39"/>
        <end position="245"/>
    </location>
</feature>
<evidence type="ECO:0000313" key="12">
    <source>
        <dbReference type="Proteomes" id="UP001648503"/>
    </source>
</evidence>
<keyword evidence="4 9" id="KW-1133">Transmembrane helix</keyword>
<comment type="subcellular location">
    <subcellularLocation>
        <location evidence="1">Membrane</location>
        <topology evidence="1">Multi-pass membrane protein</topology>
    </subcellularLocation>
</comment>
<feature type="transmembrane region" description="Helical" evidence="9">
    <location>
        <begin position="121"/>
        <end position="143"/>
    </location>
</feature>
<evidence type="ECO:0000256" key="1">
    <source>
        <dbReference type="ARBA" id="ARBA00004141"/>
    </source>
</evidence>
<feature type="transmembrane region" description="Helical" evidence="9">
    <location>
        <begin position="323"/>
        <end position="345"/>
    </location>
</feature>
<keyword evidence="2" id="KW-0813">Transport</keyword>
<keyword evidence="3 9" id="KW-0812">Transmembrane</keyword>
<sequence length="356" mass="39106">MSTILNLAGNDTAVCHLIPTTVAGEHDLFIRVLLMLFMITAALNLAHFLKHQNFTYLGESAVYIILGLLVSAGWTSMSYDPGNTAIQLNSEFFSLVLLPPIIFEGGFNLQRKSFFSNIIPILSLALFGAFFSTFVSSAIMWGFSQLIMDNGWTVIESLVFGALISSTDPVTVLSLLPSTVDRRLYMLIFGESALNDAVAIILYRFFVGLQAEASVLGVLPFFISVLASFGVFMGSFCVGVVIALILPKSPNIYLLAEVLSLTGIISIFFCGITMSHYAYSNLTELTQRTMKVTIRMISLMCEGFIFLYLGLGLLSFGTVYDPIIIGCAIIAILVSRTHVFIICSLQRYLPDNRKSH</sequence>
<protein>
    <recommendedName>
        <fullName evidence="10">Cation/H+ exchanger transmembrane domain-containing protein</fullName>
    </recommendedName>
</protein>
<evidence type="ECO:0000256" key="9">
    <source>
        <dbReference type="SAM" id="Phobius"/>
    </source>
</evidence>
<evidence type="ECO:0000256" key="4">
    <source>
        <dbReference type="ARBA" id="ARBA00022989"/>
    </source>
</evidence>
<keyword evidence="6" id="KW-0406">Ion transport</keyword>
<comment type="caution">
    <text evidence="11">The sequence shown here is derived from an EMBL/GenBank/DDBJ whole genome shotgun (WGS) entry which is preliminary data.</text>
</comment>
<feature type="transmembrane region" description="Helical" evidence="9">
    <location>
        <begin position="61"/>
        <end position="79"/>
    </location>
</feature>
<dbReference type="PANTHER" id="PTHR10110">
    <property type="entry name" value="SODIUM/HYDROGEN EXCHANGER"/>
    <property type="match status" value="1"/>
</dbReference>
<keyword evidence="5" id="KW-0915">Sodium</keyword>
<evidence type="ECO:0000256" key="7">
    <source>
        <dbReference type="ARBA" id="ARBA00023136"/>
    </source>
</evidence>
<evidence type="ECO:0000256" key="3">
    <source>
        <dbReference type="ARBA" id="ARBA00022692"/>
    </source>
</evidence>
<keyword evidence="8" id="KW-0739">Sodium transport</keyword>
<dbReference type="Proteomes" id="UP001648503">
    <property type="component" value="Unassembled WGS sequence"/>
</dbReference>
<feature type="transmembrane region" description="Helical" evidence="9">
    <location>
        <begin position="28"/>
        <end position="49"/>
    </location>
</feature>
<dbReference type="PANTHER" id="PTHR10110:SF187">
    <property type="entry name" value="SODIUM_HYDROGEN EXCHANGER"/>
    <property type="match status" value="1"/>
</dbReference>
<dbReference type="Pfam" id="PF00999">
    <property type="entry name" value="Na_H_Exchanger"/>
    <property type="match status" value="2"/>
</dbReference>
<dbReference type="Gene3D" id="6.10.140.1330">
    <property type="match status" value="1"/>
</dbReference>
<evidence type="ECO:0000259" key="10">
    <source>
        <dbReference type="Pfam" id="PF00999"/>
    </source>
</evidence>